<gene>
    <name evidence="2" type="ORF">A2573_02900</name>
</gene>
<dbReference type="PROSITE" id="PS51462">
    <property type="entry name" value="NUDIX"/>
    <property type="match status" value="1"/>
</dbReference>
<dbReference type="AlphaFoldDB" id="A0A1F8DIT4"/>
<name>A0A1F8DIT4_9BACT</name>
<dbReference type="Pfam" id="PF00293">
    <property type="entry name" value="NUDIX"/>
    <property type="match status" value="1"/>
</dbReference>
<organism evidence="2 3">
    <name type="scientific">Candidatus Woesebacteria bacterium RIFOXYD1_FULL_43_18</name>
    <dbReference type="NCBI Taxonomy" id="1802551"/>
    <lineage>
        <taxon>Bacteria</taxon>
        <taxon>Candidatus Woeseibacteriota</taxon>
    </lineage>
</organism>
<dbReference type="SUPFAM" id="SSF55811">
    <property type="entry name" value="Nudix"/>
    <property type="match status" value="1"/>
</dbReference>
<dbReference type="Proteomes" id="UP000177596">
    <property type="component" value="Unassembled WGS sequence"/>
</dbReference>
<comment type="caution">
    <text evidence="2">The sequence shown here is derived from an EMBL/GenBank/DDBJ whole genome shotgun (WGS) entry which is preliminary data.</text>
</comment>
<dbReference type="InterPro" id="IPR000086">
    <property type="entry name" value="NUDIX_hydrolase_dom"/>
</dbReference>
<reference evidence="2 3" key="1">
    <citation type="journal article" date="2016" name="Nat. Commun.">
        <title>Thousands of microbial genomes shed light on interconnected biogeochemical processes in an aquifer system.</title>
        <authorList>
            <person name="Anantharaman K."/>
            <person name="Brown C.T."/>
            <person name="Hug L.A."/>
            <person name="Sharon I."/>
            <person name="Castelle C.J."/>
            <person name="Probst A.J."/>
            <person name="Thomas B.C."/>
            <person name="Singh A."/>
            <person name="Wilkins M.J."/>
            <person name="Karaoz U."/>
            <person name="Brodie E.L."/>
            <person name="Williams K.H."/>
            <person name="Hubbard S.S."/>
            <person name="Banfield J.F."/>
        </authorList>
    </citation>
    <scope>NUCLEOTIDE SEQUENCE [LARGE SCALE GENOMIC DNA]</scope>
</reference>
<dbReference type="Gene3D" id="3.90.79.10">
    <property type="entry name" value="Nucleoside Triphosphate Pyrophosphohydrolase"/>
    <property type="match status" value="1"/>
</dbReference>
<accession>A0A1F8DIT4</accession>
<dbReference type="PANTHER" id="PTHR43736:SF1">
    <property type="entry name" value="DIHYDRONEOPTERIN TRIPHOSPHATE DIPHOSPHATASE"/>
    <property type="match status" value="1"/>
</dbReference>
<evidence type="ECO:0000313" key="2">
    <source>
        <dbReference type="EMBL" id="OGM88514.1"/>
    </source>
</evidence>
<evidence type="ECO:0000313" key="3">
    <source>
        <dbReference type="Proteomes" id="UP000177596"/>
    </source>
</evidence>
<proteinExistence type="predicted"/>
<dbReference type="EMBL" id="MGIL01000008">
    <property type="protein sequence ID" value="OGM88514.1"/>
    <property type="molecule type" value="Genomic_DNA"/>
</dbReference>
<protein>
    <recommendedName>
        <fullName evidence="1">Nudix hydrolase domain-containing protein</fullName>
    </recommendedName>
</protein>
<feature type="domain" description="Nudix hydrolase" evidence="1">
    <location>
        <begin position="13"/>
        <end position="163"/>
    </location>
</feature>
<sequence length="167" mass="18906">MGKNAQSQTLLITREFSSGGVVFKGDEWLITKSSKSKLYPEAYWRLPKGWIDNVTPEIPGPMASGKVKADEQSLQKSALREVSEEGGVEAVIIKKIGTEKYFFNTPDRGKILKFVTFYLMEYVRDLPEGHDDETSETAWLPFDKAYKTLSFPGEKRILKKAKEILPP</sequence>
<evidence type="ECO:0000259" key="1">
    <source>
        <dbReference type="PROSITE" id="PS51462"/>
    </source>
</evidence>
<dbReference type="PANTHER" id="PTHR43736">
    <property type="entry name" value="ADP-RIBOSE PYROPHOSPHATASE"/>
    <property type="match status" value="1"/>
</dbReference>
<dbReference type="InterPro" id="IPR015797">
    <property type="entry name" value="NUDIX_hydrolase-like_dom_sf"/>
</dbReference>